<sequence length="608" mass="69427">MASKSRSKSKSRLHSPLLQNVRAPSRKLTRGFITGALFLFLLFILRQSGFGRARYQFNYVPIPLRPETYPLPPSSLIRLPRRRSKKIPKIQHEPIPETVKERKKREGRLEEVRDAFLHSWKGYKQEAWGKDELRPIEGGYKSPFCGWAATMVDSLDTLWIMGLKEEFEISLVELRNVDFTHTEGCTINLFETTIRHLGGLLAAFDVSGGKYFILVEKAVELAEILYTAFDTPNRMPSPHYLWSAIDDHAHSHRSSEAIVLAVLGSLQLEFTRLAQITGNDKYFDAVQRIMNELEKWQDKTVLPGMWPSIVDATKYNQSILLASPYVGLEETFTLGALADSTYEYLPKQYMLLGGQMKSYRSMYEKFIAVAKKHLLFRPMTVTDEDILIFGTVSLPQGGEPKLTPELQHLACFTGGMLAIAGKIFNRPEDVADGAKLADGCVWAYKNTVTGIMPETFTAVPCENRTSCKWDKQKWYNAIDSRIDESEIRERIVMNKLSPGFVHIQDGRYLLRPEAIESVFILYRITGDQYWVDSGWDMFKAIQAQTETELAHSAIDNVLTGAPNQVDEMESFWLAETLKYFYLLFSETSVVNLDEYVLNTEAHPLRRPK</sequence>
<keyword evidence="5 8" id="KW-1015">Disulfide bond</keyword>
<evidence type="ECO:0000256" key="1">
    <source>
        <dbReference type="ARBA" id="ARBA00001913"/>
    </source>
</evidence>
<dbReference type="OrthoDB" id="8118055at2759"/>
<feature type="active site" description="Proton donor" evidence="6">
    <location>
        <position position="191"/>
    </location>
</feature>
<reference evidence="10 11" key="1">
    <citation type="submission" date="2016-04" db="EMBL/GenBank/DDBJ databases">
        <title>A degradative enzymes factory behind the ericoid mycorrhizal symbiosis.</title>
        <authorList>
            <consortium name="DOE Joint Genome Institute"/>
            <person name="Martino E."/>
            <person name="Morin E."/>
            <person name="Grelet G."/>
            <person name="Kuo A."/>
            <person name="Kohler A."/>
            <person name="Daghino S."/>
            <person name="Barry K."/>
            <person name="Choi C."/>
            <person name="Cichocki N."/>
            <person name="Clum A."/>
            <person name="Copeland A."/>
            <person name="Hainaut M."/>
            <person name="Haridas S."/>
            <person name="Labutti K."/>
            <person name="Lindquist E."/>
            <person name="Lipzen A."/>
            <person name="Khouja H.-R."/>
            <person name="Murat C."/>
            <person name="Ohm R."/>
            <person name="Olson A."/>
            <person name="Spatafora J."/>
            <person name="Veneault-Fourrey C."/>
            <person name="Henrissat B."/>
            <person name="Grigoriev I."/>
            <person name="Martin F."/>
            <person name="Perotto S."/>
        </authorList>
    </citation>
    <scope>NUCLEOTIDE SEQUENCE [LARGE SCALE GENOMIC DNA]</scope>
    <source>
        <strain evidence="10 11">F</strain>
    </source>
</reference>
<dbReference type="AlphaFoldDB" id="A0A2J6RFI8"/>
<dbReference type="UniPathway" id="UPA00378"/>
<evidence type="ECO:0000256" key="3">
    <source>
        <dbReference type="ARBA" id="ARBA00007658"/>
    </source>
</evidence>
<feature type="active site" evidence="6">
    <location>
        <position position="513"/>
    </location>
</feature>
<dbReference type="Gene3D" id="1.50.10.10">
    <property type="match status" value="1"/>
</dbReference>
<dbReference type="EC" id="3.2.1.-" evidence="9"/>
<dbReference type="PRINTS" id="PR00747">
    <property type="entry name" value="GLYHDRLASE47"/>
</dbReference>
<evidence type="ECO:0000256" key="6">
    <source>
        <dbReference type="PIRSR" id="PIRSR601382-1"/>
    </source>
</evidence>
<name>A0A2J6RFI8_HYAVF</name>
<keyword evidence="7" id="KW-0106">Calcium</keyword>
<accession>A0A2J6RFI8</accession>
<comment type="similarity">
    <text evidence="3 9">Belongs to the glycosyl hydrolase 47 family.</text>
</comment>
<proteinExistence type="inferred from homology"/>
<keyword evidence="4 9" id="KW-0378">Hydrolase</keyword>
<comment type="cofactor">
    <cofactor evidence="1 7">
        <name>Ca(2+)</name>
        <dbReference type="ChEBI" id="CHEBI:29108"/>
    </cofactor>
</comment>
<gene>
    <name evidence="10" type="ORF">L207DRAFT_463562</name>
</gene>
<evidence type="ECO:0000256" key="2">
    <source>
        <dbReference type="ARBA" id="ARBA00004922"/>
    </source>
</evidence>
<comment type="pathway">
    <text evidence="2">Protein modification; protein glycosylation.</text>
</comment>
<evidence type="ECO:0000313" key="10">
    <source>
        <dbReference type="EMBL" id="PMD37285.1"/>
    </source>
</evidence>
<dbReference type="InterPro" id="IPR012341">
    <property type="entry name" value="6hp_glycosidase-like_sf"/>
</dbReference>
<evidence type="ECO:0000256" key="9">
    <source>
        <dbReference type="RuleBase" id="RU361193"/>
    </source>
</evidence>
<evidence type="ECO:0000313" key="11">
    <source>
        <dbReference type="Proteomes" id="UP000235786"/>
    </source>
</evidence>
<feature type="active site" evidence="6">
    <location>
        <position position="339"/>
    </location>
</feature>
<dbReference type="GO" id="GO:0004571">
    <property type="term" value="F:mannosyl-oligosaccharide 1,2-alpha-mannosidase activity"/>
    <property type="evidence" value="ECO:0007669"/>
    <property type="project" value="InterPro"/>
</dbReference>
<dbReference type="GO" id="GO:0016020">
    <property type="term" value="C:membrane"/>
    <property type="evidence" value="ECO:0007669"/>
    <property type="project" value="InterPro"/>
</dbReference>
<feature type="binding site" evidence="7">
    <location>
        <position position="599"/>
    </location>
    <ligand>
        <name>Ca(2+)</name>
        <dbReference type="ChEBI" id="CHEBI:29108"/>
    </ligand>
</feature>
<keyword evidence="7" id="KW-0479">Metal-binding</keyword>
<dbReference type="GO" id="GO:0005509">
    <property type="term" value="F:calcium ion binding"/>
    <property type="evidence" value="ECO:0007669"/>
    <property type="project" value="InterPro"/>
</dbReference>
<protein>
    <recommendedName>
        <fullName evidence="9">alpha-1,2-Mannosidase</fullName>
        <ecNumber evidence="9">3.2.1.-</ecNumber>
    </recommendedName>
</protein>
<dbReference type="GO" id="GO:0005975">
    <property type="term" value="P:carbohydrate metabolic process"/>
    <property type="evidence" value="ECO:0007669"/>
    <property type="project" value="InterPro"/>
</dbReference>
<evidence type="ECO:0000256" key="5">
    <source>
        <dbReference type="ARBA" id="ARBA00023157"/>
    </source>
</evidence>
<dbReference type="InterPro" id="IPR050749">
    <property type="entry name" value="Glycosyl_Hydrolase_47"/>
</dbReference>
<dbReference type="PANTHER" id="PTHR11742:SF103">
    <property type="entry name" value="ENDOPLASMIC RETICULUM MANNOSIDASE MNL2-RELATED"/>
    <property type="match status" value="1"/>
</dbReference>
<evidence type="ECO:0000256" key="7">
    <source>
        <dbReference type="PIRSR" id="PIRSR601382-2"/>
    </source>
</evidence>
<dbReference type="GO" id="GO:0005783">
    <property type="term" value="C:endoplasmic reticulum"/>
    <property type="evidence" value="ECO:0007669"/>
    <property type="project" value="TreeGrafter"/>
</dbReference>
<dbReference type="SUPFAM" id="SSF48225">
    <property type="entry name" value="Seven-hairpin glycosidases"/>
    <property type="match status" value="1"/>
</dbReference>
<evidence type="ECO:0000256" key="4">
    <source>
        <dbReference type="ARBA" id="ARBA00022801"/>
    </source>
</evidence>
<keyword evidence="9" id="KW-0326">Glycosidase</keyword>
<keyword evidence="11" id="KW-1185">Reference proteome</keyword>
<evidence type="ECO:0000256" key="8">
    <source>
        <dbReference type="PIRSR" id="PIRSR601382-3"/>
    </source>
</evidence>
<dbReference type="Proteomes" id="UP000235786">
    <property type="component" value="Unassembled WGS sequence"/>
</dbReference>
<dbReference type="FunFam" id="1.50.10.10:FF:000037">
    <property type="entry name" value="alpha-1,2-Mannosidase"/>
    <property type="match status" value="1"/>
</dbReference>
<organism evidence="10 11">
    <name type="scientific">Hyaloscypha variabilis (strain UAMH 11265 / GT02V1 / F)</name>
    <name type="common">Meliniomyces variabilis</name>
    <dbReference type="NCBI Taxonomy" id="1149755"/>
    <lineage>
        <taxon>Eukaryota</taxon>
        <taxon>Fungi</taxon>
        <taxon>Dikarya</taxon>
        <taxon>Ascomycota</taxon>
        <taxon>Pezizomycotina</taxon>
        <taxon>Leotiomycetes</taxon>
        <taxon>Helotiales</taxon>
        <taxon>Hyaloscyphaceae</taxon>
        <taxon>Hyaloscypha</taxon>
        <taxon>Hyaloscypha variabilis</taxon>
    </lineage>
</organism>
<feature type="disulfide bond" evidence="8">
    <location>
        <begin position="411"/>
        <end position="440"/>
    </location>
</feature>
<feature type="active site" description="Proton donor" evidence="6">
    <location>
        <position position="454"/>
    </location>
</feature>
<dbReference type="EMBL" id="KZ613949">
    <property type="protein sequence ID" value="PMD37285.1"/>
    <property type="molecule type" value="Genomic_DNA"/>
</dbReference>
<dbReference type="InterPro" id="IPR001382">
    <property type="entry name" value="Glyco_hydro_47"/>
</dbReference>
<dbReference type="GO" id="GO:0036503">
    <property type="term" value="P:ERAD pathway"/>
    <property type="evidence" value="ECO:0007669"/>
    <property type="project" value="UniProtKB-ARBA"/>
</dbReference>
<dbReference type="Pfam" id="PF01532">
    <property type="entry name" value="Glyco_hydro_47"/>
    <property type="match status" value="1"/>
</dbReference>
<dbReference type="STRING" id="1149755.A0A2J6RFI8"/>
<dbReference type="PANTHER" id="PTHR11742">
    <property type="entry name" value="MANNOSYL-OLIGOSACCHARIDE ALPHA-1,2-MANNOSIDASE-RELATED"/>
    <property type="match status" value="1"/>
</dbReference>
<dbReference type="InterPro" id="IPR036026">
    <property type="entry name" value="Seven-hairpin_glycosidases"/>
</dbReference>